<dbReference type="EMBL" id="QWIL01002282">
    <property type="protein sequence ID" value="RMX95555.1"/>
    <property type="molecule type" value="Genomic_DNA"/>
</dbReference>
<dbReference type="OrthoDB" id="4869816at2759"/>
<dbReference type="VEuPathDB" id="FungiDB:BTJ68_07781"/>
<proteinExistence type="predicted"/>
<organism evidence="1 2">
    <name type="scientific">Hortaea werneckii</name>
    <name type="common">Black yeast</name>
    <name type="synonym">Cladosporium werneckii</name>
    <dbReference type="NCBI Taxonomy" id="91943"/>
    <lineage>
        <taxon>Eukaryota</taxon>
        <taxon>Fungi</taxon>
        <taxon>Dikarya</taxon>
        <taxon>Ascomycota</taxon>
        <taxon>Pezizomycotina</taxon>
        <taxon>Dothideomycetes</taxon>
        <taxon>Dothideomycetidae</taxon>
        <taxon>Mycosphaerellales</taxon>
        <taxon>Teratosphaeriaceae</taxon>
        <taxon>Hortaea</taxon>
    </lineage>
</organism>
<protein>
    <submittedName>
        <fullName evidence="1">Uncharacterized protein</fullName>
    </submittedName>
</protein>
<evidence type="ECO:0000313" key="2">
    <source>
        <dbReference type="Proteomes" id="UP000271337"/>
    </source>
</evidence>
<accession>A0A3M6XXN8</accession>
<dbReference type="Proteomes" id="UP000271337">
    <property type="component" value="Unassembled WGS sequence"/>
</dbReference>
<comment type="caution">
    <text evidence="1">The sequence shown here is derived from an EMBL/GenBank/DDBJ whole genome shotgun (WGS) entry which is preliminary data.</text>
</comment>
<reference evidence="1 2" key="1">
    <citation type="journal article" date="2018" name="BMC Genomics">
        <title>Genomic evidence for intraspecific hybridization in a clonal and extremely halotolerant yeast.</title>
        <authorList>
            <person name="Gostincar C."/>
            <person name="Stajich J.E."/>
            <person name="Zupancic J."/>
            <person name="Zalar P."/>
            <person name="Gunde-Cimerman N."/>
        </authorList>
    </citation>
    <scope>NUCLEOTIDE SEQUENCE [LARGE SCALE GENOMIC DNA]</scope>
    <source>
        <strain evidence="1 2">EXF-6669</strain>
    </source>
</reference>
<gene>
    <name evidence="1" type="ORF">D0867_13455</name>
</gene>
<name>A0A3M6XXN8_HORWE</name>
<evidence type="ECO:0000313" key="1">
    <source>
        <dbReference type="EMBL" id="RMX95555.1"/>
    </source>
</evidence>
<sequence>MWDIIVAPRTSNSAMADNPRLTYLPPGWTEEKYKNATDQDYESLTEEQLDKVMKRRAAETHLETVEWFDEKNAKRLARGAAPLPYPDDIMVGGQDEEASPSNIPDPATENLANLINHVEDSELDLIGFVLFRTHFTDEQGWQTFEDGFNELLDEGVAAACGESADFKRIEDKVFMRIVSDETFENQPPEGVARAYRTCMEADEVSDSEDGEDIWGDELEPGLTTSMCLFIDEECIRSVVIKQAGSTPFVKAVDGTLGMGQRNEYKGAIKVAITSLMPLFYAALLGYNIVDVASKVSDDGIWRSVGAWDVDLEGRRIQEMSSLDGT</sequence>
<dbReference type="AlphaFoldDB" id="A0A3M6XXN8"/>